<dbReference type="RefSeq" id="WP_214112846.1">
    <property type="nucleotide sequence ID" value="NZ_JAHCTB010000003.1"/>
</dbReference>
<name>A0ABS5S6F3_9FLAO</name>
<reference evidence="2 3" key="1">
    <citation type="submission" date="2021-05" db="EMBL/GenBank/DDBJ databases">
        <title>Aequorivita echinoideorum JCM 30378 genome.</title>
        <authorList>
            <person name="Zhang H."/>
            <person name="Li C."/>
        </authorList>
    </citation>
    <scope>NUCLEOTIDE SEQUENCE [LARGE SCALE GENOMIC DNA]</scope>
    <source>
        <strain evidence="2 3">JCM30378</strain>
    </source>
</reference>
<evidence type="ECO:0000313" key="2">
    <source>
        <dbReference type="EMBL" id="MBT0607962.1"/>
    </source>
</evidence>
<accession>A0ABS5S6F3</accession>
<feature type="signal peptide" evidence="1">
    <location>
        <begin position="1"/>
        <end position="23"/>
    </location>
</feature>
<gene>
    <name evidence="2" type="ORF">KIV10_07190</name>
</gene>
<keyword evidence="3" id="KW-1185">Reference proteome</keyword>
<feature type="chain" id="PRO_5045285160" evidence="1">
    <location>
        <begin position="24"/>
        <end position="210"/>
    </location>
</feature>
<dbReference type="EMBL" id="JAHCTB010000003">
    <property type="protein sequence ID" value="MBT0607962.1"/>
    <property type="molecule type" value="Genomic_DNA"/>
</dbReference>
<organism evidence="2 3">
    <name type="scientific">Aequorivita echinoideorum</name>
    <dbReference type="NCBI Taxonomy" id="1549647"/>
    <lineage>
        <taxon>Bacteria</taxon>
        <taxon>Pseudomonadati</taxon>
        <taxon>Bacteroidota</taxon>
        <taxon>Flavobacteriia</taxon>
        <taxon>Flavobacteriales</taxon>
        <taxon>Flavobacteriaceae</taxon>
        <taxon>Aequorivita</taxon>
    </lineage>
</organism>
<dbReference type="Proteomes" id="UP001297092">
    <property type="component" value="Unassembled WGS sequence"/>
</dbReference>
<keyword evidence="1" id="KW-0732">Signal</keyword>
<evidence type="ECO:0000313" key="3">
    <source>
        <dbReference type="Proteomes" id="UP001297092"/>
    </source>
</evidence>
<protein>
    <submittedName>
        <fullName evidence="2">Uncharacterized protein</fullName>
    </submittedName>
</protein>
<comment type="caution">
    <text evidence="2">The sequence shown here is derived from an EMBL/GenBank/DDBJ whole genome shotgun (WGS) entry which is preliminary data.</text>
</comment>
<sequence>MARKITPLIFLLFCAFGFSQVGIGTETPRAALDVHGSMLVQQGFNLGTLPTVKNTDEDFKLLTRLTNSSPVGEITVLDVDSLTVAPINVINYRFNNVSLDNLTNVNLQYDANKYVVAVSNFQYLGDAIPKTASGTTTSIGAFLVRAFVENGTWHLEIKNRFLDLQASAPNGIRYRATLIIYDKSYFRNLPVITTNLGGSNTGMASAVPTL</sequence>
<proteinExistence type="predicted"/>
<evidence type="ECO:0000256" key="1">
    <source>
        <dbReference type="SAM" id="SignalP"/>
    </source>
</evidence>